<protein>
    <submittedName>
        <fullName evidence="2">PAS sensor domain-containing protein</fullName>
    </submittedName>
</protein>
<dbReference type="InterPro" id="IPR013655">
    <property type="entry name" value="PAS_fold_3"/>
</dbReference>
<dbReference type="EMBL" id="CP019070">
    <property type="protein sequence ID" value="APW65767.1"/>
    <property type="molecule type" value="Genomic_DNA"/>
</dbReference>
<evidence type="ECO:0000313" key="2">
    <source>
        <dbReference type="EMBL" id="APW65767.1"/>
    </source>
</evidence>
<dbReference type="NCBIfam" id="TIGR00229">
    <property type="entry name" value="sensory_box"/>
    <property type="match status" value="1"/>
</dbReference>
<accession>A0A1P8KMH4</accession>
<evidence type="ECO:0000259" key="1">
    <source>
        <dbReference type="PROSITE" id="PS50112"/>
    </source>
</evidence>
<dbReference type="Proteomes" id="UP000186074">
    <property type="component" value="Chromosome"/>
</dbReference>
<dbReference type="OrthoDB" id="9806477at2"/>
<evidence type="ECO:0000313" key="3">
    <source>
        <dbReference type="Proteomes" id="UP000186074"/>
    </source>
</evidence>
<sequence>MNETVLKEEAFLVSETDSKGIITFTNEEFCEVAGYTSEELKNQPHNIVRHKDMPKAAFEDLWSTVKSGKVWQGYVKNATKLGGFYWVFATVYPYKDANGNESYISCRRKPSREDIKKAEELYQTMR</sequence>
<dbReference type="RefSeq" id="WP_076086696.1">
    <property type="nucleotide sequence ID" value="NZ_CP019070.1"/>
</dbReference>
<dbReference type="CDD" id="cd00130">
    <property type="entry name" value="PAS"/>
    <property type="match status" value="1"/>
</dbReference>
<dbReference type="SUPFAM" id="SSF55785">
    <property type="entry name" value="PYP-like sensor domain (PAS domain)"/>
    <property type="match status" value="1"/>
</dbReference>
<dbReference type="InterPro" id="IPR035965">
    <property type="entry name" value="PAS-like_dom_sf"/>
</dbReference>
<keyword evidence="3" id="KW-1185">Reference proteome</keyword>
<dbReference type="KEGG" id="alp:LPB137_07835"/>
<dbReference type="Gene3D" id="3.30.450.20">
    <property type="entry name" value="PAS domain"/>
    <property type="match status" value="1"/>
</dbReference>
<reference evidence="2 3" key="1">
    <citation type="submission" date="2017-01" db="EMBL/GenBank/DDBJ databases">
        <title>Genome sequencing of Arcobacter sp. LPB0137.</title>
        <authorList>
            <person name="Lee G.-W."/>
            <person name="Yi H."/>
        </authorList>
    </citation>
    <scope>NUCLEOTIDE SEQUENCE [LARGE SCALE GENOMIC DNA]</scope>
    <source>
        <strain evidence="2 3">LPB0137</strain>
    </source>
</reference>
<name>A0A1P8KMH4_9BACT</name>
<gene>
    <name evidence="2" type="ORF">LPB137_07835</name>
</gene>
<dbReference type="AlphaFoldDB" id="A0A1P8KMH4"/>
<organism evidence="2 3">
    <name type="scientific">Poseidonibacter parvus</name>
    <dbReference type="NCBI Taxonomy" id="1850254"/>
    <lineage>
        <taxon>Bacteria</taxon>
        <taxon>Pseudomonadati</taxon>
        <taxon>Campylobacterota</taxon>
        <taxon>Epsilonproteobacteria</taxon>
        <taxon>Campylobacterales</taxon>
        <taxon>Arcobacteraceae</taxon>
        <taxon>Poseidonibacter</taxon>
    </lineage>
</organism>
<dbReference type="STRING" id="1850254.LPB137_07835"/>
<dbReference type="PROSITE" id="PS50112">
    <property type="entry name" value="PAS"/>
    <property type="match status" value="1"/>
</dbReference>
<dbReference type="Pfam" id="PF08447">
    <property type="entry name" value="PAS_3"/>
    <property type="match status" value="1"/>
</dbReference>
<feature type="domain" description="PAS" evidence="1">
    <location>
        <begin position="17"/>
        <end position="40"/>
    </location>
</feature>
<dbReference type="InterPro" id="IPR000014">
    <property type="entry name" value="PAS"/>
</dbReference>
<proteinExistence type="predicted"/>